<protein>
    <submittedName>
        <fullName evidence="1">Putative metal-dependent HD superfamily phosphohydrolase</fullName>
    </submittedName>
</protein>
<dbReference type="GO" id="GO:0016787">
    <property type="term" value="F:hydrolase activity"/>
    <property type="evidence" value="ECO:0007669"/>
    <property type="project" value="UniProtKB-KW"/>
</dbReference>
<gene>
    <name evidence="1" type="ORF">HDF22_000630</name>
</gene>
<dbReference type="AlphaFoldDB" id="A0A841JDH3"/>
<proteinExistence type="predicted"/>
<comment type="caution">
    <text evidence="1">The sequence shown here is derived from an EMBL/GenBank/DDBJ whole genome shotgun (WGS) entry which is preliminary data.</text>
</comment>
<dbReference type="InterPro" id="IPR032710">
    <property type="entry name" value="NTF2-like_dom_sf"/>
</dbReference>
<evidence type="ECO:0000313" key="1">
    <source>
        <dbReference type="EMBL" id="MBB6126525.1"/>
    </source>
</evidence>
<dbReference type="SUPFAM" id="SSF54427">
    <property type="entry name" value="NTF2-like"/>
    <property type="match status" value="1"/>
</dbReference>
<reference evidence="1 2" key="1">
    <citation type="submission" date="2020-08" db="EMBL/GenBank/DDBJ databases">
        <title>Genomic Encyclopedia of Type Strains, Phase IV (KMG-V): Genome sequencing to study the core and pangenomes of soil and plant-associated prokaryotes.</title>
        <authorList>
            <person name="Whitman W."/>
        </authorList>
    </citation>
    <scope>NUCLEOTIDE SEQUENCE [LARGE SCALE GENOMIC DNA]</scope>
    <source>
        <strain evidence="1 2">MP601</strain>
    </source>
</reference>
<organism evidence="1 2">
    <name type="scientific">Mucilaginibacter lappiensis</name>
    <dbReference type="NCBI Taxonomy" id="354630"/>
    <lineage>
        <taxon>Bacteria</taxon>
        <taxon>Pseudomonadati</taxon>
        <taxon>Bacteroidota</taxon>
        <taxon>Sphingobacteriia</taxon>
        <taxon>Sphingobacteriales</taxon>
        <taxon>Sphingobacteriaceae</taxon>
        <taxon>Mucilaginibacter</taxon>
    </lineage>
</organism>
<dbReference type="Gene3D" id="3.10.450.50">
    <property type="match status" value="1"/>
</dbReference>
<keyword evidence="1" id="KW-0378">Hydrolase</keyword>
<dbReference type="EMBL" id="JACHCA010000002">
    <property type="protein sequence ID" value="MBB6126525.1"/>
    <property type="molecule type" value="Genomic_DNA"/>
</dbReference>
<dbReference type="RefSeq" id="WP_183585620.1">
    <property type="nucleotide sequence ID" value="NZ_JACHCA010000002.1"/>
</dbReference>
<sequence>MKDHKKLIKEIFQNIFEIPGYDEAIVKRYFSTDYVQQVDGKTLHFSEFTKHIKAVKEAIASISIIFDTIAQDNDIIFTNHRVMAITKEGRSGEVQVIAEFHIQNGQINYCNELTRQISGDPRDGDLGSRH</sequence>
<name>A0A841JDH3_9SPHI</name>
<dbReference type="Proteomes" id="UP000548326">
    <property type="component" value="Unassembled WGS sequence"/>
</dbReference>
<accession>A0A841JDH3</accession>
<evidence type="ECO:0000313" key="2">
    <source>
        <dbReference type="Proteomes" id="UP000548326"/>
    </source>
</evidence>